<dbReference type="NCBIfam" id="TIGR01026">
    <property type="entry name" value="fliI_yscN"/>
    <property type="match status" value="1"/>
</dbReference>
<organism evidence="10 11">
    <name type="scientific">Parasedimentitalea maritima</name>
    <dbReference type="NCBI Taxonomy" id="2578117"/>
    <lineage>
        <taxon>Bacteria</taxon>
        <taxon>Pseudomonadati</taxon>
        <taxon>Pseudomonadota</taxon>
        <taxon>Alphaproteobacteria</taxon>
        <taxon>Rhodobacterales</taxon>
        <taxon>Paracoccaceae</taxon>
        <taxon>Parasedimentitalea</taxon>
    </lineage>
</organism>
<keyword evidence="5" id="KW-0067">ATP-binding</keyword>
<evidence type="ECO:0000256" key="4">
    <source>
        <dbReference type="ARBA" id="ARBA00022741"/>
    </source>
</evidence>
<dbReference type="Gene3D" id="3.40.50.12240">
    <property type="match status" value="1"/>
</dbReference>
<comment type="subcellular location">
    <subcellularLocation>
        <location evidence="1">Cytoplasm</location>
    </subcellularLocation>
</comment>
<evidence type="ECO:0000259" key="9">
    <source>
        <dbReference type="SMART" id="SM00382"/>
    </source>
</evidence>
<accession>A0ABY2UNE1</accession>
<dbReference type="InterPro" id="IPR020003">
    <property type="entry name" value="ATPase_a/bsu_AS"/>
</dbReference>
<dbReference type="InterPro" id="IPR005714">
    <property type="entry name" value="ATPase_T3SS_FliI/YscN"/>
</dbReference>
<protein>
    <submittedName>
        <fullName evidence="10">FliI/YscN family ATPase</fullName>
    </submittedName>
</protein>
<keyword evidence="3" id="KW-0963">Cytoplasm</keyword>
<evidence type="ECO:0000256" key="8">
    <source>
        <dbReference type="ARBA" id="ARBA00034006"/>
    </source>
</evidence>
<dbReference type="InterPro" id="IPR004100">
    <property type="entry name" value="ATPase_F1/V1/A1_a/bsu_N"/>
</dbReference>
<evidence type="ECO:0000256" key="5">
    <source>
        <dbReference type="ARBA" id="ARBA00022840"/>
    </source>
</evidence>
<comment type="catalytic activity">
    <reaction evidence="8">
        <text>ATP + H2O + cellular proteinSide 1 = ADP + phosphate + cellular proteinSide 2.</text>
        <dbReference type="EC" id="7.4.2.8"/>
    </reaction>
</comment>
<evidence type="ECO:0000256" key="6">
    <source>
        <dbReference type="ARBA" id="ARBA00022927"/>
    </source>
</evidence>
<proteinExistence type="predicted"/>
<evidence type="ECO:0000313" key="10">
    <source>
        <dbReference type="EMBL" id="TLP55327.1"/>
    </source>
</evidence>
<dbReference type="PANTHER" id="PTHR15184">
    <property type="entry name" value="ATP SYNTHASE"/>
    <property type="match status" value="1"/>
</dbReference>
<dbReference type="Pfam" id="PF00006">
    <property type="entry name" value="ATP-synt_ab"/>
    <property type="match status" value="1"/>
</dbReference>
<keyword evidence="4" id="KW-0547">Nucleotide-binding</keyword>
<dbReference type="InterPro" id="IPR000194">
    <property type="entry name" value="ATPase_F1/V1/A1_a/bsu_nucl-bd"/>
</dbReference>
<dbReference type="InterPro" id="IPR050053">
    <property type="entry name" value="ATPase_alpha/beta_chains"/>
</dbReference>
<evidence type="ECO:0000256" key="7">
    <source>
        <dbReference type="ARBA" id="ARBA00022967"/>
    </source>
</evidence>
<dbReference type="SMART" id="SM00382">
    <property type="entry name" value="AAA"/>
    <property type="match status" value="1"/>
</dbReference>
<sequence length="439" mass="47758">MTKFSGRLHTISQMVSSQPLYKVMGRVIEVGGLTIVAAIPDARKGMIYQIDRKNSAPVLAEVTKLEPNRATLTPYSETTGLSVGALVRFSSEQPIISVGFSLLGRIVNPFGEPMDGLPLELETERTRHIRPKQGAAVERPVITKQFHTGCRAIDGTTTIGVGQRMAVFGAPGTGKSSLLEMLASNCEADVIVVGLVGERGREVREFFEQVNKVGKAHRLVIVAATSDRPAIERAICAHSASSIAEYFRDQGKSVFLVVDSLTRTARALREIGLANGEAPVRRGFPASVYPALSAVIERAGRSNSGDITALYSVLTEGDAETDPIGEEVKSLTDGHILLSRELANAGHFPSIDVLASLSRTMKRIVTAPHLEASQELRKLLAKYEEIELLLKLGDYEFGYDPVADKAIQLRDEINSFIRQASDEYSNFPETVVKLRELVS</sequence>
<dbReference type="Pfam" id="PF18269">
    <property type="entry name" value="T3SS_ATPase_C"/>
    <property type="match status" value="1"/>
</dbReference>
<dbReference type="InterPro" id="IPR040627">
    <property type="entry name" value="T3SS_ATPase_C"/>
</dbReference>
<dbReference type="RefSeq" id="WP_138165452.1">
    <property type="nucleotide sequence ID" value="NZ_VAUA01000016.1"/>
</dbReference>
<feature type="domain" description="AAA+ ATPase" evidence="9">
    <location>
        <begin position="161"/>
        <end position="342"/>
    </location>
</feature>
<name>A0ABY2UNE1_9RHOB</name>
<keyword evidence="2" id="KW-0813">Transport</keyword>
<gene>
    <name evidence="10" type="ORF">FEE96_22910</name>
</gene>
<dbReference type="Pfam" id="PF02874">
    <property type="entry name" value="ATP-synt_ab_N"/>
    <property type="match status" value="1"/>
</dbReference>
<keyword evidence="7" id="KW-1278">Translocase</keyword>
<dbReference type="InterPro" id="IPR003593">
    <property type="entry name" value="AAA+_ATPase"/>
</dbReference>
<evidence type="ECO:0000256" key="2">
    <source>
        <dbReference type="ARBA" id="ARBA00022448"/>
    </source>
</evidence>
<dbReference type="InterPro" id="IPR027417">
    <property type="entry name" value="P-loop_NTPase"/>
</dbReference>
<keyword evidence="6" id="KW-0653">Protein transport</keyword>
<dbReference type="SUPFAM" id="SSF52540">
    <property type="entry name" value="P-loop containing nucleoside triphosphate hydrolases"/>
    <property type="match status" value="1"/>
</dbReference>
<comment type="caution">
    <text evidence="10">The sequence shown here is derived from an EMBL/GenBank/DDBJ whole genome shotgun (WGS) entry which is preliminary data.</text>
</comment>
<evidence type="ECO:0000256" key="3">
    <source>
        <dbReference type="ARBA" id="ARBA00022490"/>
    </source>
</evidence>
<dbReference type="Proteomes" id="UP000305041">
    <property type="component" value="Unassembled WGS sequence"/>
</dbReference>
<evidence type="ECO:0000256" key="1">
    <source>
        <dbReference type="ARBA" id="ARBA00004496"/>
    </source>
</evidence>
<reference evidence="10 11" key="1">
    <citation type="submission" date="2019-05" db="EMBL/GenBank/DDBJ databases">
        <title>Draft genome sequence of Pelagicola sp. DSW4-44.</title>
        <authorList>
            <person name="Oh J."/>
        </authorList>
    </citation>
    <scope>NUCLEOTIDE SEQUENCE [LARGE SCALE GENOMIC DNA]</scope>
    <source>
        <strain evidence="10 11">DSW4-44</strain>
    </source>
</reference>
<evidence type="ECO:0000313" key="11">
    <source>
        <dbReference type="Proteomes" id="UP000305041"/>
    </source>
</evidence>
<dbReference type="PANTHER" id="PTHR15184:SF9">
    <property type="entry name" value="SPI-1 TYPE 3 SECRETION SYSTEM ATPASE"/>
    <property type="match status" value="1"/>
</dbReference>
<dbReference type="EMBL" id="VAUA01000016">
    <property type="protein sequence ID" value="TLP55327.1"/>
    <property type="molecule type" value="Genomic_DNA"/>
</dbReference>
<dbReference type="PROSITE" id="PS00152">
    <property type="entry name" value="ATPASE_ALPHA_BETA"/>
    <property type="match status" value="1"/>
</dbReference>
<keyword evidence="11" id="KW-1185">Reference proteome</keyword>